<dbReference type="EMBL" id="JARPUR010000008">
    <property type="protein sequence ID" value="KAK4871848.1"/>
    <property type="molecule type" value="Genomic_DNA"/>
</dbReference>
<reference evidence="2" key="1">
    <citation type="submission" date="2023-01" db="EMBL/GenBank/DDBJ databases">
        <title>Key to firefly adult light organ development and bioluminescence: homeobox transcription factors regulate luciferase expression and transportation to peroxisome.</title>
        <authorList>
            <person name="Fu X."/>
        </authorList>
    </citation>
    <scope>NUCLEOTIDE SEQUENCE [LARGE SCALE GENOMIC DNA]</scope>
</reference>
<accession>A0AAN7QAZ6</accession>
<sequence>MSNKKSPLNDKIREIIFRFRATPLNSGKSLSKLYLNRQIRIKLDALKPPLKSSSYNNNPDMPTTRKLSVGERVVARSYTLYGKWKPGKVSKILEKLHYLIELDERYVIQRHINQIQKSEIPLKKTVSFALDTYKRILPQYSTHDRKNTHIYQKITSHSSKNTLQDSLESNLPHTLQNTAPLAPEMEVNDTLSANNTEPNIPITEPILLESVTLRRSQRNRKAPEYLKEYLVGKTKLNVNKCGRI</sequence>
<organism evidence="1 2">
    <name type="scientific">Aquatica leii</name>
    <dbReference type="NCBI Taxonomy" id="1421715"/>
    <lineage>
        <taxon>Eukaryota</taxon>
        <taxon>Metazoa</taxon>
        <taxon>Ecdysozoa</taxon>
        <taxon>Arthropoda</taxon>
        <taxon>Hexapoda</taxon>
        <taxon>Insecta</taxon>
        <taxon>Pterygota</taxon>
        <taxon>Neoptera</taxon>
        <taxon>Endopterygota</taxon>
        <taxon>Coleoptera</taxon>
        <taxon>Polyphaga</taxon>
        <taxon>Elateriformia</taxon>
        <taxon>Elateroidea</taxon>
        <taxon>Lampyridae</taxon>
        <taxon>Luciolinae</taxon>
        <taxon>Aquatica</taxon>
    </lineage>
</organism>
<dbReference type="AlphaFoldDB" id="A0AAN7QAZ6"/>
<comment type="caution">
    <text evidence="1">The sequence shown here is derived from an EMBL/GenBank/DDBJ whole genome shotgun (WGS) entry which is preliminary data.</text>
</comment>
<gene>
    <name evidence="1" type="ORF">RN001_015972</name>
</gene>
<protein>
    <submittedName>
        <fullName evidence="1">Uncharacterized protein</fullName>
    </submittedName>
</protein>
<dbReference type="Proteomes" id="UP001353858">
    <property type="component" value="Unassembled WGS sequence"/>
</dbReference>
<evidence type="ECO:0000313" key="1">
    <source>
        <dbReference type="EMBL" id="KAK4871848.1"/>
    </source>
</evidence>
<evidence type="ECO:0000313" key="2">
    <source>
        <dbReference type="Proteomes" id="UP001353858"/>
    </source>
</evidence>
<keyword evidence="2" id="KW-1185">Reference proteome</keyword>
<name>A0AAN7QAZ6_9COLE</name>
<proteinExistence type="predicted"/>